<reference evidence="6 7" key="2">
    <citation type="submission" date="2019-03" db="EMBL/GenBank/DDBJ databases">
        <title>Genomic Encyclopedia of Type Strains, Phase IV (KMG-IV): sequencing the most valuable type-strain genomes for metagenomic binning, comparative biology and taxonomic classification.</title>
        <authorList>
            <person name="Goeker M."/>
        </authorList>
    </citation>
    <scope>NUCLEOTIDE SEQUENCE [LARGE SCALE GENOMIC DNA]</scope>
    <source>
        <strain evidence="6 7">DSM 103426</strain>
    </source>
</reference>
<dbReference type="EMBL" id="BHEO01000008">
    <property type="protein sequence ID" value="GBU05552.1"/>
    <property type="molecule type" value="Genomic_DNA"/>
</dbReference>
<accession>A0A4R3JNB0</accession>
<evidence type="ECO:0000259" key="4">
    <source>
        <dbReference type="PROSITE" id="PS50893"/>
    </source>
</evidence>
<keyword evidence="3 5" id="KW-0067">ATP-binding</keyword>
<dbReference type="AlphaFoldDB" id="A0A4R3JNB0"/>
<keyword evidence="8" id="KW-1185">Reference proteome</keyword>
<dbReference type="RefSeq" id="WP_008976096.1">
    <property type="nucleotide sequence ID" value="NZ_BHEO01000008.1"/>
</dbReference>
<dbReference type="InterPro" id="IPR017911">
    <property type="entry name" value="MacB-like_ATP-bd"/>
</dbReference>
<dbReference type="InterPro" id="IPR027417">
    <property type="entry name" value="P-loop_NTPase"/>
</dbReference>
<feature type="domain" description="ABC transporter" evidence="4">
    <location>
        <begin position="2"/>
        <end position="241"/>
    </location>
</feature>
<dbReference type="Proteomes" id="UP000702954">
    <property type="component" value="Unassembled WGS sequence"/>
</dbReference>
<name>A0A4R3JNB0_9FIRM</name>
<dbReference type="SUPFAM" id="SSF52540">
    <property type="entry name" value="P-loop containing nucleoside triphosphate hydrolases"/>
    <property type="match status" value="1"/>
</dbReference>
<keyword evidence="1" id="KW-0813">Transport</keyword>
<dbReference type="GO" id="GO:0005524">
    <property type="term" value="F:ATP binding"/>
    <property type="evidence" value="ECO:0007669"/>
    <property type="project" value="UniProtKB-KW"/>
</dbReference>
<sequence>MLEVQNLHKSYVVGKDTYEVLKGVDFTIHKGEFVAVMGPSGSGKTTLLNCISCFIPYEKGKVLLNGKKLAQLKEEKMAEIRNQELGFVFQDFMLLDGLTVFENVCIPQVIEDAPYEKMEKKAKKLLKMFGIWEIADKYPAEISGGQKQRTAVARALMNDPLLILADEPTGNLDSRSSEAVIEAFLAAQRNLDATIFMVTHDSFSASYCDRVIVMKDGKIYKELIRTGDRRTFLDELLTELKIINGGDGDEDE</sequence>
<comment type="caution">
    <text evidence="6">The sequence shown here is derived from an EMBL/GenBank/DDBJ whole genome shotgun (WGS) entry which is preliminary data.</text>
</comment>
<dbReference type="CDD" id="cd03255">
    <property type="entry name" value="ABC_MJ0796_LolCDE_FtsE"/>
    <property type="match status" value="1"/>
</dbReference>
<protein>
    <submittedName>
        <fullName evidence="5">ABC transporter ATP-binding protein</fullName>
    </submittedName>
    <submittedName>
        <fullName evidence="6">ABC-type lipoprotein export system ATPase subunit</fullName>
    </submittedName>
</protein>
<dbReference type="GO" id="GO:0022857">
    <property type="term" value="F:transmembrane transporter activity"/>
    <property type="evidence" value="ECO:0007669"/>
    <property type="project" value="TreeGrafter"/>
</dbReference>
<dbReference type="FunFam" id="3.40.50.300:FF:000032">
    <property type="entry name" value="Export ABC transporter ATP-binding protein"/>
    <property type="match status" value="1"/>
</dbReference>
<dbReference type="GO" id="GO:0098796">
    <property type="term" value="C:membrane protein complex"/>
    <property type="evidence" value="ECO:0007669"/>
    <property type="project" value="UniProtKB-ARBA"/>
</dbReference>
<evidence type="ECO:0000313" key="5">
    <source>
        <dbReference type="EMBL" id="GBU05552.1"/>
    </source>
</evidence>
<dbReference type="EMBL" id="SLZV01000012">
    <property type="protein sequence ID" value="TCS67969.1"/>
    <property type="molecule type" value="Genomic_DNA"/>
</dbReference>
<dbReference type="InterPro" id="IPR003593">
    <property type="entry name" value="AAA+_ATPase"/>
</dbReference>
<dbReference type="GO" id="GO:0005886">
    <property type="term" value="C:plasma membrane"/>
    <property type="evidence" value="ECO:0007669"/>
    <property type="project" value="TreeGrafter"/>
</dbReference>
<dbReference type="GO" id="GO:0016887">
    <property type="term" value="F:ATP hydrolysis activity"/>
    <property type="evidence" value="ECO:0007669"/>
    <property type="project" value="InterPro"/>
</dbReference>
<dbReference type="InterPro" id="IPR003439">
    <property type="entry name" value="ABC_transporter-like_ATP-bd"/>
</dbReference>
<evidence type="ECO:0000256" key="3">
    <source>
        <dbReference type="ARBA" id="ARBA00022840"/>
    </source>
</evidence>
<dbReference type="InterPro" id="IPR015854">
    <property type="entry name" value="ABC_transpr_LolD-like"/>
</dbReference>
<keyword evidence="2" id="KW-0547">Nucleotide-binding</keyword>
<dbReference type="Pfam" id="PF00005">
    <property type="entry name" value="ABC_tran"/>
    <property type="match status" value="1"/>
</dbReference>
<evidence type="ECO:0000256" key="2">
    <source>
        <dbReference type="ARBA" id="ARBA00022741"/>
    </source>
</evidence>
<dbReference type="SMART" id="SM00382">
    <property type="entry name" value="AAA"/>
    <property type="match status" value="1"/>
</dbReference>
<dbReference type="Proteomes" id="UP000294613">
    <property type="component" value="Unassembled WGS sequence"/>
</dbReference>
<dbReference type="PANTHER" id="PTHR24220">
    <property type="entry name" value="IMPORT ATP-BINDING PROTEIN"/>
    <property type="match status" value="1"/>
</dbReference>
<evidence type="ECO:0000313" key="6">
    <source>
        <dbReference type="EMBL" id="TCS67969.1"/>
    </source>
</evidence>
<keyword evidence="6" id="KW-0449">Lipoprotein</keyword>
<evidence type="ECO:0000313" key="7">
    <source>
        <dbReference type="Proteomes" id="UP000294613"/>
    </source>
</evidence>
<dbReference type="PANTHER" id="PTHR24220:SF674">
    <property type="entry name" value="BACITRACIN EXPORT ATP-BINDING PROTEIN BCEA"/>
    <property type="match status" value="1"/>
</dbReference>
<evidence type="ECO:0000313" key="8">
    <source>
        <dbReference type="Proteomes" id="UP000702954"/>
    </source>
</evidence>
<dbReference type="Gene3D" id="3.40.50.300">
    <property type="entry name" value="P-loop containing nucleotide triphosphate hydrolases"/>
    <property type="match status" value="1"/>
</dbReference>
<evidence type="ECO:0000256" key="1">
    <source>
        <dbReference type="ARBA" id="ARBA00022448"/>
    </source>
</evidence>
<proteinExistence type="predicted"/>
<reference evidence="5 8" key="1">
    <citation type="journal article" date="2018" name="Int. J. Syst. Evol. Microbiol.">
        <title>Draft Genome Sequence of Faecalimonas umbilicata JCM 30896T, an Acetate-Producing Bacterium Isolated from Human Feces.</title>
        <authorList>
            <person name="Sakamoto M."/>
            <person name="Ikeyama N."/>
            <person name="Yuki M."/>
            <person name="Ohkuma M."/>
        </authorList>
    </citation>
    <scope>NUCLEOTIDE SEQUENCE [LARGE SCALE GENOMIC DNA]</scope>
    <source>
        <strain evidence="5 8">EGH7</strain>
    </source>
</reference>
<organism evidence="6 7">
    <name type="scientific">Faecalimonas umbilicata</name>
    <dbReference type="NCBI Taxonomy" id="1912855"/>
    <lineage>
        <taxon>Bacteria</taxon>
        <taxon>Bacillati</taxon>
        <taxon>Bacillota</taxon>
        <taxon>Clostridia</taxon>
        <taxon>Lachnospirales</taxon>
        <taxon>Lachnospiraceae</taxon>
        <taxon>Faecalimonas</taxon>
    </lineage>
</organism>
<dbReference type="PROSITE" id="PS50893">
    <property type="entry name" value="ABC_TRANSPORTER_2"/>
    <property type="match status" value="1"/>
</dbReference>
<gene>
    <name evidence="6" type="ORF">EDD74_1126</name>
    <name evidence="5" type="ORF">FAEUMB_20930</name>
</gene>